<name>A0A1S4E7F0_DIACI</name>
<keyword evidence="4" id="KW-1185">Reference proteome</keyword>
<evidence type="ECO:0000313" key="8">
    <source>
        <dbReference type="RefSeq" id="XP_026676897.1"/>
    </source>
</evidence>
<evidence type="ECO:0000313" key="6">
    <source>
        <dbReference type="RefSeq" id="XP_017298107.2"/>
    </source>
</evidence>
<dbReference type="GeneID" id="103505887"/>
<evidence type="ECO:0000313" key="5">
    <source>
        <dbReference type="RefSeq" id="XP_017298106.1"/>
    </source>
</evidence>
<sequence length="219" mass="24707">MSLTIQQILLDAKKLASKLKEHDTAADALLSGTELVYKQIDAMKQYTEDTNVPTESMTTKAHSTLIAGMQQESKHLRELQMENQALKFALEDYQNALEIIMSKYRSQSERLINESKVDLTKLYNDQYSQIIQRQAEKIGEMTAVMRTVAALDEESMNHDNRTVQIIAQLSTENKELREILRIANSNGSTSHIQHLSLNQPGLNSDSAPSLEPSTTKLQE</sequence>
<comment type="similarity">
    <text evidence="1">Belongs to the SIKE family.</text>
</comment>
<reference evidence="5 6" key="1">
    <citation type="submission" date="2025-04" db="UniProtKB">
        <authorList>
            <consortium name="RefSeq"/>
        </authorList>
    </citation>
    <scope>IDENTIFICATION</scope>
</reference>
<dbReference type="RefSeq" id="XP_017298106.1">
    <property type="nucleotide sequence ID" value="XM_017442617.2"/>
</dbReference>
<organism evidence="4 6">
    <name type="scientific">Diaphorina citri</name>
    <name type="common">Asian citrus psyllid</name>
    <dbReference type="NCBI Taxonomy" id="121845"/>
    <lineage>
        <taxon>Eukaryota</taxon>
        <taxon>Metazoa</taxon>
        <taxon>Ecdysozoa</taxon>
        <taxon>Arthropoda</taxon>
        <taxon>Hexapoda</taxon>
        <taxon>Insecta</taxon>
        <taxon>Pterygota</taxon>
        <taxon>Neoptera</taxon>
        <taxon>Paraneoptera</taxon>
        <taxon>Hemiptera</taxon>
        <taxon>Sternorrhyncha</taxon>
        <taxon>Psylloidea</taxon>
        <taxon>Psyllidae</taxon>
        <taxon>Diaphorininae</taxon>
        <taxon>Diaphorina</taxon>
    </lineage>
</organism>
<dbReference type="PANTHER" id="PTHR12186">
    <property type="entry name" value="SIKE FAMILY MEMBER"/>
    <property type="match status" value="1"/>
</dbReference>
<feature type="region of interest" description="Disordered" evidence="3">
    <location>
        <begin position="191"/>
        <end position="219"/>
    </location>
</feature>
<accession>A0A1S4E7F0</accession>
<evidence type="ECO:0000313" key="4">
    <source>
        <dbReference type="Proteomes" id="UP000079169"/>
    </source>
</evidence>
<dbReference type="RefSeq" id="XP_017298107.2">
    <property type="nucleotide sequence ID" value="XM_017442618.2"/>
</dbReference>
<dbReference type="PaxDb" id="121845-A0A1S4E7F0"/>
<protein>
    <submittedName>
        <fullName evidence="7">FGFR1 oncogene partner 2 homolog isoform X1</fullName>
    </submittedName>
    <submittedName>
        <fullName evidence="6">FGFR1 oncogene partner 2 homolog isoform X2</fullName>
    </submittedName>
    <submittedName>
        <fullName evidence="5">FGFR1 oncogene partner 2 homolog isoform X3</fullName>
    </submittedName>
    <submittedName>
        <fullName evidence="8">FGFR1 oncogene partner 2 homolog isoform X4</fullName>
    </submittedName>
</protein>
<dbReference type="OrthoDB" id="21214at2759"/>
<dbReference type="AlphaFoldDB" id="A0A1S4E7F0"/>
<gene>
    <name evidence="5 6 7 8" type="primary">LOC103505887</name>
</gene>
<dbReference type="RefSeq" id="XP_026676897.1">
    <property type="nucleotide sequence ID" value="XM_026821096.1"/>
</dbReference>
<dbReference type="Proteomes" id="UP000079169">
    <property type="component" value="Unplaced"/>
</dbReference>
<dbReference type="PANTHER" id="PTHR12186:SF2">
    <property type="entry name" value="FGFR1 ONCOGENE PARTNER 2 HOMOLOG"/>
    <property type="match status" value="1"/>
</dbReference>
<evidence type="ECO:0000256" key="3">
    <source>
        <dbReference type="SAM" id="MobiDB-lite"/>
    </source>
</evidence>
<dbReference type="OMA" id="KYRQHTE"/>
<evidence type="ECO:0000256" key="1">
    <source>
        <dbReference type="ARBA" id="ARBA00005537"/>
    </source>
</evidence>
<dbReference type="CTD" id="33971"/>
<dbReference type="Pfam" id="PF05769">
    <property type="entry name" value="SIKE"/>
    <property type="match status" value="1"/>
</dbReference>
<evidence type="ECO:0000256" key="2">
    <source>
        <dbReference type="ARBA" id="ARBA00023054"/>
    </source>
</evidence>
<dbReference type="STRING" id="121845.A0A1S4E7F0"/>
<dbReference type="RefSeq" id="XP_026676896.1">
    <property type="nucleotide sequence ID" value="XM_026821095.1"/>
</dbReference>
<proteinExistence type="inferred from homology"/>
<evidence type="ECO:0000313" key="7">
    <source>
        <dbReference type="RefSeq" id="XP_026676896.1"/>
    </source>
</evidence>
<accession>A0A1S4E7D2</accession>
<dbReference type="KEGG" id="dci:103505887"/>
<dbReference type="InterPro" id="IPR008555">
    <property type="entry name" value="SIKE"/>
</dbReference>
<keyword evidence="2" id="KW-0175">Coiled coil</keyword>